<sequence length="149" mass="16485">MDTSPAEGDAETYDDLPKGRWGVGALRGASSSIVAPSQVRGLPPRTIQALDQVAEPELSAAAVADALDQWRWYIEIPVGPRRLEKDPYDEWVGESARIRLDAAVAALPVREARPLRRMVAALDRRFLSATVPDPSVPAGAPWWQRRDWF</sequence>
<evidence type="ECO:0000313" key="1">
    <source>
        <dbReference type="EMBL" id="GAA1393649.1"/>
    </source>
</evidence>
<gene>
    <name evidence="1" type="ORF">GCM10009613_40430</name>
</gene>
<reference evidence="2" key="1">
    <citation type="journal article" date="2019" name="Int. J. Syst. Evol. Microbiol.">
        <title>The Global Catalogue of Microorganisms (GCM) 10K type strain sequencing project: providing services to taxonomists for standard genome sequencing and annotation.</title>
        <authorList>
            <consortium name="The Broad Institute Genomics Platform"/>
            <consortium name="The Broad Institute Genome Sequencing Center for Infectious Disease"/>
            <person name="Wu L."/>
            <person name="Ma J."/>
        </authorList>
    </citation>
    <scope>NUCLEOTIDE SEQUENCE [LARGE SCALE GENOMIC DNA]</scope>
    <source>
        <strain evidence="2">JCM 11896</strain>
    </source>
</reference>
<proteinExistence type="predicted"/>
<name>A0ABP4IQS8_9PSEU</name>
<dbReference type="EMBL" id="BAAAJK010000024">
    <property type="protein sequence ID" value="GAA1393649.1"/>
    <property type="molecule type" value="Genomic_DNA"/>
</dbReference>
<protein>
    <submittedName>
        <fullName evidence="1">Uncharacterized protein</fullName>
    </submittedName>
</protein>
<evidence type="ECO:0000313" key="2">
    <source>
        <dbReference type="Proteomes" id="UP001501414"/>
    </source>
</evidence>
<comment type="caution">
    <text evidence="1">The sequence shown here is derived from an EMBL/GenBank/DDBJ whole genome shotgun (WGS) entry which is preliminary data.</text>
</comment>
<organism evidence="1 2">
    <name type="scientific">Pseudonocardia kongjuensis</name>
    <dbReference type="NCBI Taxonomy" id="102227"/>
    <lineage>
        <taxon>Bacteria</taxon>
        <taxon>Bacillati</taxon>
        <taxon>Actinomycetota</taxon>
        <taxon>Actinomycetes</taxon>
        <taxon>Pseudonocardiales</taxon>
        <taxon>Pseudonocardiaceae</taxon>
        <taxon>Pseudonocardia</taxon>
    </lineage>
</organism>
<keyword evidence="2" id="KW-1185">Reference proteome</keyword>
<dbReference type="Proteomes" id="UP001501414">
    <property type="component" value="Unassembled WGS sequence"/>
</dbReference>
<accession>A0ABP4IQS8</accession>